<accession>A0A2I9LPT4</accession>
<name>A0A2I9LPT4_9SCOR</name>
<feature type="domain" description="PDZ" evidence="3">
    <location>
        <begin position="213"/>
        <end position="288"/>
    </location>
</feature>
<dbReference type="CDD" id="cd06794">
    <property type="entry name" value="PDZ2_syntenin-like"/>
    <property type="match status" value="1"/>
</dbReference>
<dbReference type="InterPro" id="IPR036034">
    <property type="entry name" value="PDZ_sf"/>
</dbReference>
<dbReference type="AlphaFoldDB" id="A0A2I9LPT4"/>
<dbReference type="EMBL" id="GFWZ01000400">
    <property type="protein sequence ID" value="MBW20390.1"/>
    <property type="molecule type" value="Transcribed_RNA"/>
</dbReference>
<reference evidence="4" key="1">
    <citation type="journal article" date="2017" name="Toxicon">
        <title>Venom-gland transcriptomics and venom proteomics of the Hentz striped scorpion (Centruroides hentzi; Buthidae) reveal high toxin diversity in a harmless member of a lethal family.</title>
        <authorList>
            <person name="Ward M.J."/>
            <person name="Ellsworth S.A."/>
            <person name="Rokyta D.R."/>
        </authorList>
    </citation>
    <scope>NUCLEOTIDE SEQUENCE</scope>
    <source>
        <tissue evidence="4">Venom gland</tissue>
    </source>
</reference>
<feature type="region of interest" description="Disordered" evidence="2">
    <location>
        <begin position="14"/>
        <end position="50"/>
    </location>
</feature>
<feature type="domain" description="PDZ" evidence="3">
    <location>
        <begin position="129"/>
        <end position="208"/>
    </location>
</feature>
<sequence>MPLYPSLEDMKVDQMARAQHQMSQPHVAPPPPYNASAPTSASTASAPGLPYPIQPADAEKLKSLYPNLDEYMGLSLSPEVVSAHLSNAVATYPASQVAIPAPSSHQMIAPLSGDSVGLKRAQVTHGIREITICKDGNGKVGMRVQPIDKGVFVSLVQANSPAALGGLRFGDQILQIDGVLVAGFSMDKVHNLIKKASPQSISMAIRDRPFERTITLHKDSVGHCGFVFKNGKITAIVKDSSAARNGLLIDHHLLEVNGQNVVGLKDKEVTQIIDAGGNVITITIMPSFVYDHIIKRMGSGLKNKMDHSIPDI</sequence>
<dbReference type="SMART" id="SM00228">
    <property type="entry name" value="PDZ"/>
    <property type="match status" value="2"/>
</dbReference>
<keyword evidence="1" id="KW-0677">Repeat</keyword>
<organism evidence="4">
    <name type="scientific">Centruroides hentzi</name>
    <dbReference type="NCBI Taxonomy" id="88313"/>
    <lineage>
        <taxon>Eukaryota</taxon>
        <taxon>Metazoa</taxon>
        <taxon>Ecdysozoa</taxon>
        <taxon>Arthropoda</taxon>
        <taxon>Chelicerata</taxon>
        <taxon>Arachnida</taxon>
        <taxon>Scorpiones</taxon>
        <taxon>Buthida</taxon>
        <taxon>Buthoidea</taxon>
        <taxon>Buthidae</taxon>
        <taxon>Centruroides</taxon>
    </lineage>
</organism>
<dbReference type="SUPFAM" id="SSF50156">
    <property type="entry name" value="PDZ domain-like"/>
    <property type="match status" value="2"/>
</dbReference>
<dbReference type="CDD" id="cd06721">
    <property type="entry name" value="PDZ1_syntenin-like"/>
    <property type="match status" value="1"/>
</dbReference>
<evidence type="ECO:0000256" key="1">
    <source>
        <dbReference type="ARBA" id="ARBA00022737"/>
    </source>
</evidence>
<dbReference type="GO" id="GO:0005737">
    <property type="term" value="C:cytoplasm"/>
    <property type="evidence" value="ECO:0007669"/>
    <property type="project" value="TreeGrafter"/>
</dbReference>
<feature type="compositionally biased region" description="Low complexity" evidence="2">
    <location>
        <begin position="34"/>
        <end position="47"/>
    </location>
</feature>
<evidence type="ECO:0000256" key="2">
    <source>
        <dbReference type="SAM" id="MobiDB-lite"/>
    </source>
</evidence>
<dbReference type="Pfam" id="PF00595">
    <property type="entry name" value="PDZ"/>
    <property type="match status" value="2"/>
</dbReference>
<evidence type="ECO:0000313" key="4">
    <source>
        <dbReference type="EMBL" id="MBW20390.1"/>
    </source>
</evidence>
<dbReference type="FunFam" id="2.30.42.10:FF:000043">
    <property type="entry name" value="Syntenin-1 isoform X1"/>
    <property type="match status" value="1"/>
</dbReference>
<proteinExistence type="predicted"/>
<protein>
    <submittedName>
        <fullName evidence="4">Syntenin-1</fullName>
    </submittedName>
</protein>
<dbReference type="InterPro" id="IPR001478">
    <property type="entry name" value="PDZ"/>
</dbReference>
<dbReference type="Gene3D" id="2.30.42.10">
    <property type="match status" value="2"/>
</dbReference>
<dbReference type="GO" id="GO:0005886">
    <property type="term" value="C:plasma membrane"/>
    <property type="evidence" value="ECO:0007669"/>
    <property type="project" value="TreeGrafter"/>
</dbReference>
<evidence type="ECO:0000259" key="3">
    <source>
        <dbReference type="PROSITE" id="PS50106"/>
    </source>
</evidence>
<dbReference type="PANTHER" id="PTHR12345">
    <property type="entry name" value="SYNTENIN RELATED"/>
    <property type="match status" value="1"/>
</dbReference>
<dbReference type="InterPro" id="IPR051230">
    <property type="entry name" value="APP-Binding"/>
</dbReference>
<dbReference type="PROSITE" id="PS50106">
    <property type="entry name" value="PDZ"/>
    <property type="match status" value="2"/>
</dbReference>
<dbReference type="PANTHER" id="PTHR12345:SF3">
    <property type="entry name" value="PDZ DOMAIN-CONTAINING PROTEIN"/>
    <property type="match status" value="1"/>
</dbReference>